<evidence type="ECO:0000256" key="2">
    <source>
        <dbReference type="ARBA" id="ARBA00022771"/>
    </source>
</evidence>
<evidence type="ECO:0000313" key="6">
    <source>
        <dbReference type="EMBL" id="TGZ79871.1"/>
    </source>
</evidence>
<dbReference type="Pfam" id="PF20826">
    <property type="entry name" value="PHD_5"/>
    <property type="match status" value="1"/>
</dbReference>
<keyword evidence="7" id="KW-1185">Reference proteome</keyword>
<feature type="region of interest" description="Disordered" evidence="4">
    <location>
        <begin position="407"/>
        <end position="450"/>
    </location>
</feature>
<feature type="region of interest" description="Disordered" evidence="4">
    <location>
        <begin position="602"/>
        <end position="622"/>
    </location>
</feature>
<reference evidence="6 7" key="1">
    <citation type="submission" date="2019-04" db="EMBL/GenBank/DDBJ databases">
        <title>Comparative genomics and transcriptomics to analyze fruiting body development in filamentous ascomycetes.</title>
        <authorList>
            <consortium name="DOE Joint Genome Institute"/>
            <person name="Lutkenhaus R."/>
            <person name="Traeger S."/>
            <person name="Breuer J."/>
            <person name="Kuo A."/>
            <person name="Lipzen A."/>
            <person name="Pangilinan J."/>
            <person name="Dilworth D."/>
            <person name="Sandor L."/>
            <person name="Poggeler S."/>
            <person name="Barry K."/>
            <person name="Grigoriev I.V."/>
            <person name="Nowrousian M."/>
        </authorList>
    </citation>
    <scope>NUCLEOTIDE SEQUENCE [LARGE SCALE GENOMIC DNA]</scope>
    <source>
        <strain evidence="6 7">CBS 389.68</strain>
    </source>
</reference>
<dbReference type="STRING" id="341454.A0A4S2MTP8"/>
<dbReference type="InterPro" id="IPR019786">
    <property type="entry name" value="Zinc_finger_PHD-type_CS"/>
</dbReference>
<accession>A0A4S2MTP8</accession>
<feature type="compositionally biased region" description="Acidic residues" evidence="4">
    <location>
        <begin position="543"/>
        <end position="562"/>
    </location>
</feature>
<feature type="compositionally biased region" description="Polar residues" evidence="4">
    <location>
        <begin position="408"/>
        <end position="426"/>
    </location>
</feature>
<feature type="region of interest" description="Disordered" evidence="4">
    <location>
        <begin position="466"/>
        <end position="588"/>
    </location>
</feature>
<feature type="region of interest" description="Disordered" evidence="4">
    <location>
        <begin position="1"/>
        <end position="184"/>
    </location>
</feature>
<dbReference type="AlphaFoldDB" id="A0A4S2MTP8"/>
<keyword evidence="3" id="KW-0862">Zinc</keyword>
<organism evidence="6 7">
    <name type="scientific">Ascodesmis nigricans</name>
    <dbReference type="NCBI Taxonomy" id="341454"/>
    <lineage>
        <taxon>Eukaryota</taxon>
        <taxon>Fungi</taxon>
        <taxon>Dikarya</taxon>
        <taxon>Ascomycota</taxon>
        <taxon>Pezizomycotina</taxon>
        <taxon>Pezizomycetes</taxon>
        <taxon>Pezizales</taxon>
        <taxon>Ascodesmidaceae</taxon>
        <taxon>Ascodesmis</taxon>
    </lineage>
</organism>
<feature type="compositionally biased region" description="Basic residues" evidence="4">
    <location>
        <begin position="602"/>
        <end position="612"/>
    </location>
</feature>
<gene>
    <name evidence="6" type="ORF">EX30DRAFT_70939</name>
</gene>
<proteinExistence type="predicted"/>
<evidence type="ECO:0000313" key="7">
    <source>
        <dbReference type="Proteomes" id="UP000298138"/>
    </source>
</evidence>
<evidence type="ECO:0000256" key="1">
    <source>
        <dbReference type="ARBA" id="ARBA00022723"/>
    </source>
</evidence>
<dbReference type="PROSITE" id="PS01359">
    <property type="entry name" value="ZF_PHD_1"/>
    <property type="match status" value="1"/>
</dbReference>
<feature type="compositionally biased region" description="Basic and acidic residues" evidence="4">
    <location>
        <begin position="323"/>
        <end position="345"/>
    </location>
</feature>
<feature type="compositionally biased region" description="Polar residues" evidence="4">
    <location>
        <begin position="166"/>
        <end position="184"/>
    </location>
</feature>
<dbReference type="EMBL" id="ML220128">
    <property type="protein sequence ID" value="TGZ79871.1"/>
    <property type="molecule type" value="Genomic_DNA"/>
</dbReference>
<feature type="compositionally biased region" description="Polar residues" evidence="4">
    <location>
        <begin position="493"/>
        <end position="513"/>
    </location>
</feature>
<dbReference type="Gene3D" id="3.30.40.10">
    <property type="entry name" value="Zinc/RING finger domain, C3HC4 (zinc finger)"/>
    <property type="match status" value="1"/>
</dbReference>
<dbReference type="SUPFAM" id="SSF57903">
    <property type="entry name" value="FYVE/PHD zinc finger"/>
    <property type="match status" value="1"/>
</dbReference>
<dbReference type="InterPro" id="IPR001965">
    <property type="entry name" value="Znf_PHD"/>
</dbReference>
<dbReference type="Proteomes" id="UP000298138">
    <property type="component" value="Unassembled WGS sequence"/>
</dbReference>
<name>A0A4S2MTP8_9PEZI</name>
<dbReference type="GO" id="GO:0008270">
    <property type="term" value="F:zinc ion binding"/>
    <property type="evidence" value="ECO:0007669"/>
    <property type="project" value="UniProtKB-KW"/>
</dbReference>
<feature type="compositionally biased region" description="Polar residues" evidence="4">
    <location>
        <begin position="298"/>
        <end position="313"/>
    </location>
</feature>
<feature type="region of interest" description="Disordered" evidence="4">
    <location>
        <begin position="292"/>
        <end position="387"/>
    </location>
</feature>
<evidence type="ECO:0000259" key="5">
    <source>
        <dbReference type="SMART" id="SM00249"/>
    </source>
</evidence>
<dbReference type="InterPro" id="IPR011011">
    <property type="entry name" value="Znf_FYVE_PHD"/>
</dbReference>
<dbReference type="InParanoid" id="A0A4S2MTP8"/>
<feature type="domain" description="Zinc finger PHD-type" evidence="5">
    <location>
        <begin position="713"/>
        <end position="756"/>
    </location>
</feature>
<evidence type="ECO:0000256" key="4">
    <source>
        <dbReference type="SAM" id="MobiDB-lite"/>
    </source>
</evidence>
<keyword evidence="2" id="KW-0863">Zinc-finger</keyword>
<protein>
    <recommendedName>
        <fullName evidence="5">Zinc finger PHD-type domain-containing protein</fullName>
    </recommendedName>
</protein>
<feature type="compositionally biased region" description="Polar residues" evidence="4">
    <location>
        <begin position="88"/>
        <end position="101"/>
    </location>
</feature>
<feature type="compositionally biased region" description="Low complexity" evidence="4">
    <location>
        <begin position="363"/>
        <end position="375"/>
    </location>
</feature>
<dbReference type="OrthoDB" id="419183at2759"/>
<keyword evidence="1" id="KW-0479">Metal-binding</keyword>
<dbReference type="InterPro" id="IPR013083">
    <property type="entry name" value="Znf_RING/FYVE/PHD"/>
</dbReference>
<sequence>MSASKPPSAGHMKWHNTIQEDFSFHEDQENMAAPPSALFGRKRHAGSSEGLHAMMNTFSATESLDPRMHPASASGVVSPTKRHRRSDSGPQNPLSTKTPTKPSRERAVLGNGLRSGMQTPPPSSTGTVGRRGGRGPGRVTSASKTAPVGSRRNKIIPPPSELSPAKSGTSISGRSLQPQLNSTNNINTEFPVFKVPDTPSARKALFWDNGIDRRRREITHSQFDWSSARGNLFALPESNTDISEMLSGPPSISYRRHASPTITEAPSDSAQFSFLGSDDHQDFEHKHHVNPTLLFSEPPSTASSFNDHVSPSQRPYHHQYLQRLREQEERARRRERRDPEMKENAVPRTHLRGRRDGTRNFSERSNASSTSARTSSPRKYSAAAPRQEVVLEISPSGRAKAQKIVYEESQTQNPQLLNSPGSATTWDSLDDSDSSYDDGDAPRGLAPDGSEYITFRRRSLDPLYNSCPGAGLHPTNTPHLRRQRHPPPGIDTFSAQNIPTQNHDIELSSSSPKLPTPYRSSPPVATTSASRHRQLHPPAAAAIEEEEESEAETVLDVADDDGTAPSPRPPPPPAINSIDPNETEDEITAEDEADAVEALKRALGRARPKARQKPSSSIISSIPMVPPQHIKKMRRSRYADGGFSSSSSPPPALSSLAASFTGVVERVEMGRERERKRSADSGDTVSEGATTVCDWDDDYNDENDRRRDITRCMCGCREEGGRVMVQCDSCNYWLHLKCLGYTQKSLPSVLVCGFCVEMRRRMGMK</sequence>
<dbReference type="SMART" id="SM00249">
    <property type="entry name" value="PHD"/>
    <property type="match status" value="1"/>
</dbReference>
<evidence type="ECO:0000256" key="3">
    <source>
        <dbReference type="ARBA" id="ARBA00022833"/>
    </source>
</evidence>
<feature type="compositionally biased region" description="Acidic residues" evidence="4">
    <location>
        <begin position="428"/>
        <end position="439"/>
    </location>
</feature>